<accession>A0A9X2IML4</accession>
<sequence length="73" mass="8123">MAKPLVKCNVANCTFWGEGNKCQAEAILVEIDANSTADFNMEAGAEPYGEAEYHHEATQKKETCCHTFRPKDE</sequence>
<gene>
    <name evidence="2" type="ORF">M3202_02110</name>
</gene>
<dbReference type="Proteomes" id="UP001139179">
    <property type="component" value="Unassembled WGS sequence"/>
</dbReference>
<dbReference type="InterPro" id="IPR011437">
    <property type="entry name" value="DUF1540"/>
</dbReference>
<evidence type="ECO:0000259" key="1">
    <source>
        <dbReference type="Pfam" id="PF07561"/>
    </source>
</evidence>
<name>A0A9X2IML4_9BACI</name>
<protein>
    <submittedName>
        <fullName evidence="2">DUF1540 domain-containing protein</fullName>
    </submittedName>
</protein>
<reference evidence="2" key="1">
    <citation type="submission" date="2022-05" db="EMBL/GenBank/DDBJ databases">
        <title>Comparative Genomics of Spacecraft Associated Microbes.</title>
        <authorList>
            <person name="Tran M.T."/>
            <person name="Wright A."/>
            <person name="Seuylemezian A."/>
            <person name="Eisen J."/>
            <person name="Coil D."/>
        </authorList>
    </citation>
    <scope>NUCLEOTIDE SEQUENCE</scope>
    <source>
        <strain evidence="2">214.1.1</strain>
    </source>
</reference>
<evidence type="ECO:0000313" key="3">
    <source>
        <dbReference type="Proteomes" id="UP001139179"/>
    </source>
</evidence>
<comment type="caution">
    <text evidence="2">The sequence shown here is derived from an EMBL/GenBank/DDBJ whole genome shotgun (WGS) entry which is preliminary data.</text>
</comment>
<keyword evidence="3" id="KW-1185">Reference proteome</keyword>
<organism evidence="2 3">
    <name type="scientific">Halalkalibacter oceani</name>
    <dbReference type="NCBI Taxonomy" id="1653776"/>
    <lineage>
        <taxon>Bacteria</taxon>
        <taxon>Bacillati</taxon>
        <taxon>Bacillota</taxon>
        <taxon>Bacilli</taxon>
        <taxon>Bacillales</taxon>
        <taxon>Bacillaceae</taxon>
        <taxon>Halalkalibacter</taxon>
    </lineage>
</organism>
<dbReference type="AlphaFoldDB" id="A0A9X2IML4"/>
<proteinExistence type="predicted"/>
<feature type="domain" description="DUF1540" evidence="1">
    <location>
        <begin position="6"/>
        <end position="68"/>
    </location>
</feature>
<evidence type="ECO:0000313" key="2">
    <source>
        <dbReference type="EMBL" id="MCM3712866.1"/>
    </source>
</evidence>
<dbReference type="Pfam" id="PF07561">
    <property type="entry name" value="DUF1540"/>
    <property type="match status" value="1"/>
</dbReference>
<dbReference type="EMBL" id="JAMBOL010000001">
    <property type="protein sequence ID" value="MCM3712866.1"/>
    <property type="molecule type" value="Genomic_DNA"/>
</dbReference>